<evidence type="ECO:0000313" key="2">
    <source>
        <dbReference type="Proteomes" id="UP000659124"/>
    </source>
</evidence>
<protein>
    <recommendedName>
        <fullName evidence="3">Lipoprotein</fullName>
    </recommendedName>
</protein>
<dbReference type="Proteomes" id="UP000659124">
    <property type="component" value="Unassembled WGS sequence"/>
</dbReference>
<keyword evidence="2" id="KW-1185">Reference proteome</keyword>
<proteinExistence type="predicted"/>
<reference evidence="1 2" key="1">
    <citation type="submission" date="2020-09" db="EMBL/GenBank/DDBJ databases">
        <title>Genome sequences of type strains of Chitinophaga qingshengii and Chitinophaga varians.</title>
        <authorList>
            <person name="Kittiwongwattana C."/>
        </authorList>
    </citation>
    <scope>NUCLEOTIDE SEQUENCE [LARGE SCALE GENOMIC DNA]</scope>
    <source>
        <strain evidence="1 2">JCM 30026</strain>
    </source>
</reference>
<accession>A0ABR7THQ9</accession>
<organism evidence="1 2">
    <name type="scientific">Chitinophaga qingshengii</name>
    <dbReference type="NCBI Taxonomy" id="1569794"/>
    <lineage>
        <taxon>Bacteria</taxon>
        <taxon>Pseudomonadati</taxon>
        <taxon>Bacteroidota</taxon>
        <taxon>Chitinophagia</taxon>
        <taxon>Chitinophagales</taxon>
        <taxon>Chitinophagaceae</taxon>
        <taxon>Chitinophaga</taxon>
    </lineage>
</organism>
<evidence type="ECO:0008006" key="3">
    <source>
        <dbReference type="Google" id="ProtNLM"/>
    </source>
</evidence>
<gene>
    <name evidence="1" type="ORF">ICL07_06635</name>
</gene>
<name>A0ABR7THQ9_9BACT</name>
<sequence>MKPLAVPAFMLILFLFSSCRKDHNNNEQPQKKPAVEFISMKVDGGFFVDSLTTKSFFQRSSAANSLLEIEGIDTARGKDWAKVRLYVRINLGGHEIKKGVYDKVASGIDNSIDWQTYADEIVLKDGYRASGSNQRHPDAPFRIEITRVDDIFVEGTFYGRAYGIKGEKEVTEGKFKIAKEKIEKLN</sequence>
<dbReference type="EMBL" id="JACVFC010000001">
    <property type="protein sequence ID" value="MBC9930046.1"/>
    <property type="molecule type" value="Genomic_DNA"/>
</dbReference>
<evidence type="ECO:0000313" key="1">
    <source>
        <dbReference type="EMBL" id="MBC9930046.1"/>
    </source>
</evidence>
<comment type="caution">
    <text evidence="1">The sequence shown here is derived from an EMBL/GenBank/DDBJ whole genome shotgun (WGS) entry which is preliminary data.</text>
</comment>
<dbReference type="RefSeq" id="WP_188087133.1">
    <property type="nucleotide sequence ID" value="NZ_JACVFC010000001.1"/>
</dbReference>
<dbReference type="PROSITE" id="PS51257">
    <property type="entry name" value="PROKAR_LIPOPROTEIN"/>
    <property type="match status" value="1"/>
</dbReference>